<dbReference type="InterPro" id="IPR052018">
    <property type="entry name" value="PHP_domain"/>
</dbReference>
<evidence type="ECO:0000259" key="1">
    <source>
        <dbReference type="SMART" id="SM00481"/>
    </source>
</evidence>
<dbReference type="Gene3D" id="3.20.20.140">
    <property type="entry name" value="Metal-dependent hydrolases"/>
    <property type="match status" value="1"/>
</dbReference>
<dbReference type="SMART" id="SM00481">
    <property type="entry name" value="POLIIIAc"/>
    <property type="match status" value="1"/>
</dbReference>
<dbReference type="eggNOG" id="COG0613">
    <property type="taxonomic scope" value="Bacteria"/>
</dbReference>
<dbReference type="InterPro" id="IPR016195">
    <property type="entry name" value="Pol/histidinol_Pase-like"/>
</dbReference>
<evidence type="ECO:0000313" key="3">
    <source>
        <dbReference type="Proteomes" id="UP000001422"/>
    </source>
</evidence>
<organism evidence="2 3">
    <name type="scientific">Parasynechococcus marenigrum (strain WH8102)</name>
    <dbReference type="NCBI Taxonomy" id="84588"/>
    <lineage>
        <taxon>Bacteria</taxon>
        <taxon>Bacillati</taxon>
        <taxon>Cyanobacteriota</taxon>
        <taxon>Cyanophyceae</taxon>
        <taxon>Synechococcales</taxon>
        <taxon>Prochlorococcaceae</taxon>
        <taxon>Parasynechococcus</taxon>
        <taxon>Parasynechococcus marenigrum</taxon>
    </lineage>
</organism>
<name>Q7U6U4_PARMW</name>
<dbReference type="PANTHER" id="PTHR42924:SF3">
    <property type="entry name" value="POLYMERASE_HISTIDINOL PHOSPHATASE N-TERMINAL DOMAIN-CONTAINING PROTEIN"/>
    <property type="match status" value="1"/>
</dbReference>
<dbReference type="EMBL" id="BX569692">
    <property type="protein sequence ID" value="CAE07757.1"/>
    <property type="molecule type" value="Genomic_DNA"/>
</dbReference>
<dbReference type="AlphaFoldDB" id="Q7U6U4"/>
<dbReference type="PANTHER" id="PTHR42924">
    <property type="entry name" value="EXONUCLEASE"/>
    <property type="match status" value="1"/>
</dbReference>
<sequence>MSHPLRSVLADVGPDSCPGSFNFHCHTICSDGSLEPLELIRQASERGLSHLAVTDHHSARAFQPMADWLQAQRDAGAVVPTLWTGMEISCLLKGCLVHVLALGFEPGHAALEPYNRGDSVVGEALRADAVVKAIHTAGGLAVLAHPARYRLGHDVLIDEAARLGFDGGEAWYDYDMQTVWAPSPMICEAIDRQLANLGLLRTCGTDSHGIDLGGR</sequence>
<protein>
    <recommendedName>
        <fullName evidence="1">Polymerase/histidinol phosphatase N-terminal domain-containing protein</fullName>
    </recommendedName>
</protein>
<evidence type="ECO:0000313" key="2">
    <source>
        <dbReference type="EMBL" id="CAE07757.1"/>
    </source>
</evidence>
<reference evidence="2 3" key="1">
    <citation type="journal article" date="2003" name="Nature">
        <title>The genome of a motile marine Synechococcus.</title>
        <authorList>
            <person name="Palenik B."/>
            <person name="Brahamsha B."/>
            <person name="Larimer F."/>
            <person name="Land M."/>
            <person name="Hauser L."/>
            <person name="Chain P."/>
            <person name="Lamerdin J."/>
            <person name="Regala W."/>
            <person name="Allen E.A."/>
            <person name="McCarren J."/>
            <person name="Paulsen I."/>
            <person name="Dufresne A."/>
            <person name="Partensky F."/>
            <person name="Webb E."/>
            <person name="Waterbury J."/>
        </authorList>
    </citation>
    <scope>NUCLEOTIDE SEQUENCE [LARGE SCALE GENOMIC DNA]</scope>
    <source>
        <strain evidence="2 3">WH8102</strain>
    </source>
</reference>
<proteinExistence type="predicted"/>
<dbReference type="RefSeq" id="WP_011128106.1">
    <property type="nucleotide sequence ID" value="NC_005070.1"/>
</dbReference>
<dbReference type="STRING" id="84588.SYNW1242"/>
<gene>
    <name evidence="2" type="ordered locus">SYNW1242</name>
</gene>
<dbReference type="CDD" id="cd07438">
    <property type="entry name" value="PHP_HisPPase_AMP"/>
    <property type="match status" value="1"/>
</dbReference>
<dbReference type="InterPro" id="IPR004013">
    <property type="entry name" value="PHP_dom"/>
</dbReference>
<dbReference type="GO" id="GO:0035312">
    <property type="term" value="F:5'-3' DNA exonuclease activity"/>
    <property type="evidence" value="ECO:0007669"/>
    <property type="project" value="TreeGrafter"/>
</dbReference>
<keyword evidence="3" id="KW-1185">Reference proteome</keyword>
<dbReference type="KEGG" id="syw:SYNW1242"/>
<dbReference type="SUPFAM" id="SSF89550">
    <property type="entry name" value="PHP domain-like"/>
    <property type="match status" value="1"/>
</dbReference>
<accession>Q7U6U4</accession>
<dbReference type="InterPro" id="IPR003141">
    <property type="entry name" value="Pol/His_phosphatase_N"/>
</dbReference>
<dbReference type="HOGENOM" id="CLU_102570_0_0_3"/>
<feature type="domain" description="Polymerase/histidinol phosphatase N-terminal" evidence="1">
    <location>
        <begin position="21"/>
        <end position="92"/>
    </location>
</feature>
<dbReference type="GO" id="GO:0004534">
    <property type="term" value="F:5'-3' RNA exonuclease activity"/>
    <property type="evidence" value="ECO:0007669"/>
    <property type="project" value="TreeGrafter"/>
</dbReference>
<dbReference type="Proteomes" id="UP000001422">
    <property type="component" value="Chromosome"/>
</dbReference>
<dbReference type="Pfam" id="PF02811">
    <property type="entry name" value="PHP"/>
    <property type="match status" value="1"/>
</dbReference>